<keyword evidence="2" id="KW-1185">Reference proteome</keyword>
<name>A0ABY7XR67_MICLT</name>
<proteinExistence type="predicted"/>
<evidence type="ECO:0000313" key="2">
    <source>
        <dbReference type="Proteomes" id="UP001215097"/>
    </source>
</evidence>
<sequence length="125" mass="13064">MVDSDMPESSTVEALALRAQSGGQPENDALINAFLDAVVVVPSGSDPGKGSFEPVMVDIDGTSHMLVCDSLTAAREATDLAPFAVSMRGIDVVRGLTPGHAILLRTPKTGFAIDEALLNEIRARS</sequence>
<dbReference type="EMBL" id="CP078075">
    <property type="protein sequence ID" value="WDM44609.1"/>
    <property type="molecule type" value="Genomic_DNA"/>
</dbReference>
<evidence type="ECO:0008006" key="3">
    <source>
        <dbReference type="Google" id="ProtNLM"/>
    </source>
</evidence>
<dbReference type="RefSeq" id="WP_282214754.1">
    <property type="nucleotide sequence ID" value="NZ_BAAAUN010000001.1"/>
</dbReference>
<evidence type="ECO:0000313" key="1">
    <source>
        <dbReference type="EMBL" id="WDM44609.1"/>
    </source>
</evidence>
<gene>
    <name evidence="1" type="ORF">KV395_15765</name>
</gene>
<reference evidence="1 2" key="1">
    <citation type="submission" date="2021-06" db="EMBL/GenBank/DDBJ databases">
        <title>Genome-based taxonomic framework of Microbacterium strains isolated from marine environment, the description of four new species and reclassification of four preexisting species.</title>
        <authorList>
            <person name="Lee S.D."/>
            <person name="Kim S.-M."/>
            <person name="Byeon Y.-S."/>
            <person name="Yang H.L."/>
            <person name="Kim I.S."/>
        </authorList>
    </citation>
    <scope>NUCLEOTIDE SEQUENCE [LARGE SCALE GENOMIC DNA]</scope>
    <source>
        <strain evidence="1 2">KACC 14465</strain>
    </source>
</reference>
<accession>A0ABY7XR67</accession>
<dbReference type="Proteomes" id="UP001215097">
    <property type="component" value="Chromosome"/>
</dbReference>
<protein>
    <recommendedName>
        <fullName evidence="3">SseB protein N-terminal domain-containing protein</fullName>
    </recommendedName>
</protein>
<organism evidence="1 2">
    <name type="scientific">Microbacterium luteolum</name>
    <name type="common">Aureobacterium luteolum</name>
    <dbReference type="NCBI Taxonomy" id="69367"/>
    <lineage>
        <taxon>Bacteria</taxon>
        <taxon>Bacillati</taxon>
        <taxon>Actinomycetota</taxon>
        <taxon>Actinomycetes</taxon>
        <taxon>Micrococcales</taxon>
        <taxon>Microbacteriaceae</taxon>
        <taxon>Microbacterium</taxon>
    </lineage>
</organism>